<dbReference type="InterPro" id="IPR035906">
    <property type="entry name" value="MetI-like_sf"/>
</dbReference>
<keyword evidence="6 7" id="KW-0472">Membrane</keyword>
<dbReference type="PANTHER" id="PTHR43744">
    <property type="entry name" value="ABC TRANSPORTER PERMEASE PROTEIN MG189-RELATED-RELATED"/>
    <property type="match status" value="1"/>
</dbReference>
<comment type="similarity">
    <text evidence="7">Belongs to the binding-protein-dependent transport system permease family.</text>
</comment>
<keyword evidence="5 7" id="KW-1133">Transmembrane helix</keyword>
<dbReference type="SUPFAM" id="SSF161098">
    <property type="entry name" value="MetI-like"/>
    <property type="match status" value="1"/>
</dbReference>
<feature type="domain" description="ABC transmembrane type-1" evidence="9">
    <location>
        <begin position="111"/>
        <end position="304"/>
    </location>
</feature>
<dbReference type="RefSeq" id="WP_399645153.1">
    <property type="nucleotide sequence ID" value="NZ_JBITYG010000002.1"/>
</dbReference>
<feature type="transmembrane region" description="Helical" evidence="7">
    <location>
        <begin position="176"/>
        <end position="196"/>
    </location>
</feature>
<feature type="region of interest" description="Disordered" evidence="8">
    <location>
        <begin position="1"/>
        <end position="40"/>
    </location>
</feature>
<comment type="caution">
    <text evidence="10">The sequence shown here is derived from an EMBL/GenBank/DDBJ whole genome shotgun (WGS) entry which is preliminary data.</text>
</comment>
<evidence type="ECO:0000256" key="5">
    <source>
        <dbReference type="ARBA" id="ARBA00022989"/>
    </source>
</evidence>
<evidence type="ECO:0000256" key="2">
    <source>
        <dbReference type="ARBA" id="ARBA00022448"/>
    </source>
</evidence>
<comment type="subcellular location">
    <subcellularLocation>
        <location evidence="1 7">Cell membrane</location>
        <topology evidence="1 7">Multi-pass membrane protein</topology>
    </subcellularLocation>
</comment>
<reference evidence="10 11" key="1">
    <citation type="submission" date="2024-10" db="EMBL/GenBank/DDBJ databases">
        <title>The Natural Products Discovery Center: Release of the First 8490 Sequenced Strains for Exploring Actinobacteria Biosynthetic Diversity.</title>
        <authorList>
            <person name="Kalkreuter E."/>
            <person name="Kautsar S.A."/>
            <person name="Yang D."/>
            <person name="Bader C.D."/>
            <person name="Teijaro C.N."/>
            <person name="Fluegel L."/>
            <person name="Davis C.M."/>
            <person name="Simpson J.R."/>
            <person name="Lauterbach L."/>
            <person name="Steele A.D."/>
            <person name="Gui C."/>
            <person name="Meng S."/>
            <person name="Li G."/>
            <person name="Viehrig K."/>
            <person name="Ye F."/>
            <person name="Su P."/>
            <person name="Kiefer A.F."/>
            <person name="Nichols A."/>
            <person name="Cepeda A.J."/>
            <person name="Yan W."/>
            <person name="Fan B."/>
            <person name="Jiang Y."/>
            <person name="Adhikari A."/>
            <person name="Zheng C.-J."/>
            <person name="Schuster L."/>
            <person name="Cowan T.M."/>
            <person name="Smanski M.J."/>
            <person name="Chevrette M.G."/>
            <person name="De Carvalho L.P.S."/>
            <person name="Shen B."/>
        </authorList>
    </citation>
    <scope>NUCLEOTIDE SEQUENCE [LARGE SCALE GENOMIC DNA]</scope>
    <source>
        <strain evidence="10 11">NPDC053399</strain>
    </source>
</reference>
<feature type="transmembrane region" description="Helical" evidence="7">
    <location>
        <begin position="44"/>
        <end position="70"/>
    </location>
</feature>
<feature type="transmembrane region" description="Helical" evidence="7">
    <location>
        <begin position="115"/>
        <end position="136"/>
    </location>
</feature>
<evidence type="ECO:0000256" key="7">
    <source>
        <dbReference type="RuleBase" id="RU363032"/>
    </source>
</evidence>
<dbReference type="Pfam" id="PF00528">
    <property type="entry name" value="BPD_transp_1"/>
    <property type="match status" value="1"/>
</dbReference>
<evidence type="ECO:0000313" key="11">
    <source>
        <dbReference type="Proteomes" id="UP001614394"/>
    </source>
</evidence>
<keyword evidence="11" id="KW-1185">Reference proteome</keyword>
<organism evidence="10 11">
    <name type="scientific">Streptomyces fildesensis</name>
    <dbReference type="NCBI Taxonomy" id="375757"/>
    <lineage>
        <taxon>Bacteria</taxon>
        <taxon>Bacillati</taxon>
        <taxon>Actinomycetota</taxon>
        <taxon>Actinomycetes</taxon>
        <taxon>Kitasatosporales</taxon>
        <taxon>Streptomycetaceae</taxon>
        <taxon>Streptomyces</taxon>
    </lineage>
</organism>
<dbReference type="Gene3D" id="1.10.3720.10">
    <property type="entry name" value="MetI-like"/>
    <property type="match status" value="1"/>
</dbReference>
<evidence type="ECO:0000256" key="1">
    <source>
        <dbReference type="ARBA" id="ARBA00004651"/>
    </source>
</evidence>
<dbReference type="Proteomes" id="UP001614394">
    <property type="component" value="Unassembled WGS sequence"/>
</dbReference>
<keyword evidence="4 7" id="KW-0812">Transmembrane</keyword>
<evidence type="ECO:0000256" key="4">
    <source>
        <dbReference type="ARBA" id="ARBA00022692"/>
    </source>
</evidence>
<accession>A0ABW8C2T5</accession>
<keyword evidence="2 7" id="KW-0813">Transport</keyword>
<proteinExistence type="inferred from homology"/>
<evidence type="ECO:0000256" key="6">
    <source>
        <dbReference type="ARBA" id="ARBA00023136"/>
    </source>
</evidence>
<dbReference type="EMBL" id="JBITYG010000002">
    <property type="protein sequence ID" value="MFI9100197.1"/>
    <property type="molecule type" value="Genomic_DNA"/>
</dbReference>
<sequence length="318" mass="34310">MSTLDLDGRQAVPDTLPAPVREAPGPDRRRPAGRSRRPRSTGALLSRAGVNGLLAVAALYTLMPLAWLLIAATKDHGDLFGTGGFTLGAFHLFDNLRAVFTADGGIYGRWLLNSLLYSLAGSLVSTLICVAAGYAFDKYHFAGKDKLFGIVLAGILVPGTVISLPMYLLASEAGLVNTYWAVLIPSLVNPFGVYLARVFSEGYIPNEVLEAARMDGASELKTFRTVSLPMLAPGFMTIFLFSFTGSWNSFYLPLMMLNDQSLYPVGLGIYNWNTVVVNNPEYYSLAITGALVAVLPLIAVFIGLQRFWRSGLTAGAVK</sequence>
<evidence type="ECO:0000256" key="8">
    <source>
        <dbReference type="SAM" id="MobiDB-lite"/>
    </source>
</evidence>
<feature type="transmembrane region" description="Helical" evidence="7">
    <location>
        <begin position="282"/>
        <end position="304"/>
    </location>
</feature>
<protein>
    <submittedName>
        <fullName evidence="10">Carbohydrate ABC transporter permease</fullName>
    </submittedName>
</protein>
<feature type="transmembrane region" description="Helical" evidence="7">
    <location>
        <begin position="228"/>
        <end position="247"/>
    </location>
</feature>
<dbReference type="PANTHER" id="PTHR43744:SF12">
    <property type="entry name" value="ABC TRANSPORTER PERMEASE PROTEIN MG189-RELATED"/>
    <property type="match status" value="1"/>
</dbReference>
<dbReference type="CDD" id="cd06261">
    <property type="entry name" value="TM_PBP2"/>
    <property type="match status" value="1"/>
</dbReference>
<feature type="transmembrane region" description="Helical" evidence="7">
    <location>
        <begin position="148"/>
        <end position="170"/>
    </location>
</feature>
<evidence type="ECO:0000313" key="10">
    <source>
        <dbReference type="EMBL" id="MFI9100197.1"/>
    </source>
</evidence>
<evidence type="ECO:0000259" key="9">
    <source>
        <dbReference type="PROSITE" id="PS50928"/>
    </source>
</evidence>
<gene>
    <name evidence="10" type="ORF">ACIGXA_06710</name>
</gene>
<name>A0ABW8C2T5_9ACTN</name>
<evidence type="ECO:0000256" key="3">
    <source>
        <dbReference type="ARBA" id="ARBA00022475"/>
    </source>
</evidence>
<keyword evidence="3" id="KW-1003">Cell membrane</keyword>
<dbReference type="InterPro" id="IPR000515">
    <property type="entry name" value="MetI-like"/>
</dbReference>
<dbReference type="PROSITE" id="PS50928">
    <property type="entry name" value="ABC_TM1"/>
    <property type="match status" value="1"/>
</dbReference>